<comment type="subunit">
    <text evidence="11">Component of the TIM23 complex, at least composed of TIM23, TIM17, TIM50 and TIM21.</text>
</comment>
<evidence type="ECO:0000313" key="14">
    <source>
        <dbReference type="Proteomes" id="UP000730481"/>
    </source>
</evidence>
<reference evidence="13" key="2">
    <citation type="submission" date="2020-02" db="EMBL/GenBank/DDBJ databases">
        <title>Identification and distribution of gene clusters putatively required for synthesis of sphingolipid metabolism inhibitors in phylogenetically diverse species of the filamentous fungus Fusarium.</title>
        <authorList>
            <person name="Kim H.-S."/>
            <person name="Busman M."/>
            <person name="Brown D.W."/>
            <person name="Divon H."/>
            <person name="Uhlig S."/>
            <person name="Proctor R.H."/>
        </authorList>
    </citation>
    <scope>NUCLEOTIDE SEQUENCE</scope>
    <source>
        <strain evidence="13">NRRL 25174</strain>
    </source>
</reference>
<protein>
    <recommendedName>
        <fullName evidence="3 12">Mitochondrial import inner membrane translocase subunit Tim21</fullName>
    </recommendedName>
</protein>
<evidence type="ECO:0000256" key="3">
    <source>
        <dbReference type="ARBA" id="ARBA00020726"/>
    </source>
</evidence>
<evidence type="ECO:0000256" key="11">
    <source>
        <dbReference type="ARBA" id="ARBA00063758"/>
    </source>
</evidence>
<evidence type="ECO:0000256" key="10">
    <source>
        <dbReference type="ARBA" id="ARBA00060204"/>
    </source>
</evidence>
<evidence type="ECO:0000256" key="2">
    <source>
        <dbReference type="ARBA" id="ARBA00010867"/>
    </source>
</evidence>
<comment type="function">
    <text evidence="10">Essential component of the TIM23 complex, a complex that mediates the translocation of transit peptide-containing proteins across the mitochondrial inner membrane. Required to keep the TOM and the TIM23 complexes in close contact. At some point, it is released from the TOM23 complex to allow protein translocation into the mitochondrial matrix.</text>
</comment>
<keyword evidence="5 12" id="KW-0999">Mitochondrion inner membrane</keyword>
<name>A0A9P5DVE5_9HYPO</name>
<keyword evidence="12" id="KW-0653">Protein transport</keyword>
<dbReference type="PANTHER" id="PTHR13032:SF6">
    <property type="entry name" value="MITOCHONDRIAL IMPORT INNER MEMBRANE TRANSLOCASE SUBUNIT TIM21"/>
    <property type="match status" value="1"/>
</dbReference>
<accession>A0A9P5DVE5</accession>
<gene>
    <name evidence="13" type="ORF">FBEOM_9235</name>
</gene>
<comment type="similarity">
    <text evidence="2 12">Belongs to the TIM21 family.</text>
</comment>
<dbReference type="Gene3D" id="3.10.450.320">
    <property type="entry name" value="Mitochondrial import inner membrane translocase subunit Tim21"/>
    <property type="match status" value="1"/>
</dbReference>
<organism evidence="13 14">
    <name type="scientific">Fusarium beomiforme</name>
    <dbReference type="NCBI Taxonomy" id="44412"/>
    <lineage>
        <taxon>Eukaryota</taxon>
        <taxon>Fungi</taxon>
        <taxon>Dikarya</taxon>
        <taxon>Ascomycota</taxon>
        <taxon>Pezizomycotina</taxon>
        <taxon>Sordariomycetes</taxon>
        <taxon>Hypocreomycetidae</taxon>
        <taxon>Hypocreales</taxon>
        <taxon>Nectriaceae</taxon>
        <taxon>Fusarium</taxon>
        <taxon>Fusarium burgessii species complex</taxon>
    </lineage>
</organism>
<dbReference type="EMBL" id="PVQB02000463">
    <property type="protein sequence ID" value="KAF4336895.1"/>
    <property type="molecule type" value="Genomic_DNA"/>
</dbReference>
<keyword evidence="7" id="KW-1133">Transmembrane helix</keyword>
<proteinExistence type="inferred from homology"/>
<dbReference type="Proteomes" id="UP000730481">
    <property type="component" value="Unassembled WGS sequence"/>
</dbReference>
<keyword evidence="9" id="KW-0472">Membrane</keyword>
<evidence type="ECO:0000256" key="9">
    <source>
        <dbReference type="ARBA" id="ARBA00023136"/>
    </source>
</evidence>
<reference evidence="13" key="1">
    <citation type="journal article" date="2017" name="Mycologia">
        <title>Fusarium algeriense, sp. nov., a novel toxigenic crown rot pathogen of durum wheat from Algeria is nested in the Fusarium burgessii species complex.</title>
        <authorList>
            <person name="Laraba I."/>
            <person name="Keddad A."/>
            <person name="Boureghda H."/>
            <person name="Abdallah N."/>
            <person name="Vaughan M.M."/>
            <person name="Proctor R.H."/>
            <person name="Busman M."/>
            <person name="O'Donnell K."/>
        </authorList>
    </citation>
    <scope>NUCLEOTIDE SEQUENCE</scope>
    <source>
        <strain evidence="13">NRRL 25174</strain>
    </source>
</reference>
<evidence type="ECO:0000256" key="4">
    <source>
        <dbReference type="ARBA" id="ARBA00022692"/>
    </source>
</evidence>
<comment type="subcellular location">
    <subcellularLocation>
        <location evidence="1 12">Mitochondrion inner membrane</location>
        <topology evidence="1 12">Single-pass membrane protein</topology>
    </subcellularLocation>
</comment>
<sequence>MKPTTINLIATSSTAFRGITSTLRPFHVSRYYATQQGLGATPQNSNLKRRAVTPFNDNGFVPWTELSVGEKAARATQQSFNFGMILGGVGYFLWTDVFSPDSKISNFNRAADKIKRDPRIVELIGDSKKITAHGDETFNKWRRARPVASTETTDARGDQHLMMHFYVDGPKNNGIARLHMVKYRGHSDFEYKYLYVDVRGHERIYLEQEDTSSSKGGKKLSLFGVKW</sequence>
<evidence type="ECO:0000256" key="8">
    <source>
        <dbReference type="ARBA" id="ARBA00023128"/>
    </source>
</evidence>
<keyword evidence="6" id="KW-0809">Transit peptide</keyword>
<dbReference type="Pfam" id="PF08294">
    <property type="entry name" value="TIM21"/>
    <property type="match status" value="1"/>
</dbReference>
<dbReference type="GO" id="GO:0030150">
    <property type="term" value="P:protein import into mitochondrial matrix"/>
    <property type="evidence" value="ECO:0007669"/>
    <property type="project" value="UniProtKB-UniRule"/>
</dbReference>
<dbReference type="OrthoDB" id="436405at2759"/>
<dbReference type="PANTHER" id="PTHR13032">
    <property type="entry name" value="MITOCHONDRIAL IMPORT INNER MEMBRANE TRANSLOCASE SUBUNIT TIM21"/>
    <property type="match status" value="1"/>
</dbReference>
<comment type="caution">
    <text evidence="13">The sequence shown here is derived from an EMBL/GenBank/DDBJ whole genome shotgun (WGS) entry which is preliminary data.</text>
</comment>
<keyword evidence="4" id="KW-0812">Transmembrane</keyword>
<evidence type="ECO:0000256" key="5">
    <source>
        <dbReference type="ARBA" id="ARBA00022792"/>
    </source>
</evidence>
<evidence type="ECO:0000256" key="7">
    <source>
        <dbReference type="ARBA" id="ARBA00022989"/>
    </source>
</evidence>
<dbReference type="GO" id="GO:0005744">
    <property type="term" value="C:TIM23 mitochondrial import inner membrane translocase complex"/>
    <property type="evidence" value="ECO:0007669"/>
    <property type="project" value="UniProtKB-UniRule"/>
</dbReference>
<evidence type="ECO:0000256" key="1">
    <source>
        <dbReference type="ARBA" id="ARBA00004434"/>
    </source>
</evidence>
<keyword evidence="12" id="KW-0811">Translocation</keyword>
<dbReference type="FunFam" id="3.10.450.320:FF:000002">
    <property type="entry name" value="Mitochondrial import inner membrane translocase subunit tim21"/>
    <property type="match status" value="1"/>
</dbReference>
<keyword evidence="12" id="KW-0813">Transport</keyword>
<keyword evidence="8 12" id="KW-0496">Mitochondrion</keyword>
<evidence type="ECO:0000313" key="13">
    <source>
        <dbReference type="EMBL" id="KAF4336895.1"/>
    </source>
</evidence>
<evidence type="ECO:0000256" key="12">
    <source>
        <dbReference type="RuleBase" id="RU367142"/>
    </source>
</evidence>
<evidence type="ECO:0000256" key="6">
    <source>
        <dbReference type="ARBA" id="ARBA00022946"/>
    </source>
</evidence>
<dbReference type="InterPro" id="IPR013261">
    <property type="entry name" value="Tim21"/>
</dbReference>
<dbReference type="AlphaFoldDB" id="A0A9P5DVE5"/>
<keyword evidence="14" id="KW-1185">Reference proteome</keyword>
<dbReference type="InterPro" id="IPR038552">
    <property type="entry name" value="Tim21_IMS_sf"/>
</dbReference>